<name>A0A5R8ZXB8_PSENT</name>
<gene>
    <name evidence="2" type="ORF">FEA48_25020</name>
</gene>
<proteinExistence type="predicted"/>
<dbReference type="AlphaFoldDB" id="A0A5R8ZXB8"/>
<feature type="transmembrane region" description="Helical" evidence="1">
    <location>
        <begin position="270"/>
        <end position="287"/>
    </location>
</feature>
<evidence type="ECO:0000256" key="1">
    <source>
        <dbReference type="SAM" id="Phobius"/>
    </source>
</evidence>
<feature type="transmembrane region" description="Helical" evidence="1">
    <location>
        <begin position="422"/>
        <end position="447"/>
    </location>
</feature>
<keyword evidence="1" id="KW-0812">Transmembrane</keyword>
<accession>A0A5R8ZXB8</accession>
<dbReference type="EMBL" id="VASG01000008">
    <property type="protein sequence ID" value="TLP70176.1"/>
    <property type="molecule type" value="Genomic_DNA"/>
</dbReference>
<comment type="caution">
    <text evidence="2">The sequence shown here is derived from an EMBL/GenBank/DDBJ whole genome shotgun (WGS) entry which is preliminary data.</text>
</comment>
<evidence type="ECO:0000313" key="3">
    <source>
        <dbReference type="Proteomes" id="UP000307510"/>
    </source>
</evidence>
<feature type="transmembrane region" description="Helical" evidence="1">
    <location>
        <begin position="486"/>
        <end position="505"/>
    </location>
</feature>
<dbReference type="RefSeq" id="WP_138216221.1">
    <property type="nucleotide sequence ID" value="NZ_VASG01000008.1"/>
</dbReference>
<feature type="transmembrane region" description="Helical" evidence="1">
    <location>
        <begin position="221"/>
        <end position="238"/>
    </location>
</feature>
<feature type="transmembrane region" description="Helical" evidence="1">
    <location>
        <begin position="245"/>
        <end position="264"/>
    </location>
</feature>
<organism evidence="2 3">
    <name type="scientific">Pseudomonas nitroreducens</name>
    <dbReference type="NCBI Taxonomy" id="46680"/>
    <lineage>
        <taxon>Bacteria</taxon>
        <taxon>Pseudomonadati</taxon>
        <taxon>Pseudomonadota</taxon>
        <taxon>Gammaproteobacteria</taxon>
        <taxon>Pseudomonadales</taxon>
        <taxon>Pseudomonadaceae</taxon>
        <taxon>Pseudomonas</taxon>
    </lineage>
</organism>
<feature type="transmembrane region" description="Helical" evidence="1">
    <location>
        <begin position="345"/>
        <end position="367"/>
    </location>
</feature>
<feature type="transmembrane region" description="Helical" evidence="1">
    <location>
        <begin position="456"/>
        <end position="474"/>
    </location>
</feature>
<keyword evidence="1" id="KW-0472">Membrane</keyword>
<dbReference type="Proteomes" id="UP000307510">
    <property type="component" value="Unassembled WGS sequence"/>
</dbReference>
<reference evidence="3" key="2">
    <citation type="submission" date="2019-06" db="EMBL/GenBank/DDBJ databases">
        <title>AzeR, a transcriptional regulator that responds to azelaic acid in Pseudomonas nitroreducens.</title>
        <authorList>
            <person name="Bez C."/>
            <person name="Javvadi S.G."/>
            <person name="Bertani I."/>
            <person name="Devescovi G."/>
            <person name="Studholme D.J."/>
            <person name="Geller A."/>
            <person name="Levy A."/>
            <person name="Venturi V."/>
        </authorList>
    </citation>
    <scope>NUCLEOTIDE SEQUENCE [LARGE SCALE GENOMIC DNA]</scope>
    <source>
        <strain evidence="3">DSM 9128</strain>
    </source>
</reference>
<protein>
    <submittedName>
        <fullName evidence="2">Uncharacterized protein</fullName>
    </submittedName>
</protein>
<evidence type="ECO:0000313" key="2">
    <source>
        <dbReference type="EMBL" id="TLP70176.1"/>
    </source>
</evidence>
<sequence>MEMHVPVFPFLKNARLEIAIAFLLLTVAFQFNAFNTTSDFQFSTWRDGSEALVLGKVFADSHGIPTPHSRMGFLEKGKITSGSNVLAVYAYIDNPDRVMTSHVTDANWNNGLSRFENKFLIDEVDVAKLGYASNEFTPGQEITFHDGSTHKVTEVTRSGPYTTIAFDGNKVSAESIPSPYGVQTSGSKEPVFEPYPQQVGIQAIALSWLYQNSPLANTVRGMQFLMSLAMALVLALLIKEYSLSISPVFAWVFFACMIGSPWIVAIARNLYWAPFLWFLPALAAMFVYRAKNQVIALSGYCLAVFLKCLSGYEYISSVVLLSLLPFMIAPFRSSPNLTFWQALKLCIKVGLVACLGFLLAVILHSYLRADTFAEGISKTLGWDALKYSAFGRLTGAMPESGLRPLGSIIYEYVMLWKTPVMFWGYSQIIFPAMVILALVSLALQFFVRNLNYKRDAALLIFSSLAPLSWIVLMQNHSAIHVHLNYVLWYFGFIPAAVFVILRGLICMVQLFTSSSASSPTGHQPSDR</sequence>
<keyword evidence="1" id="KW-1133">Transmembrane helix</keyword>
<reference evidence="2 3" key="1">
    <citation type="submission" date="2019-05" db="EMBL/GenBank/DDBJ databases">
        <authorList>
            <person name="Moore K."/>
            <person name="O'Neill P."/>
            <person name="Farbos A."/>
            <person name="Studholme D.J."/>
        </authorList>
    </citation>
    <scope>NUCLEOTIDE SEQUENCE [LARGE SCALE GENOMIC DNA]</scope>
    <source>
        <strain evidence="2 3">DSM 9128</strain>
    </source>
</reference>